<accession>X6MPB6</accession>
<organism evidence="9 10">
    <name type="scientific">Reticulomyxa filosa</name>
    <dbReference type="NCBI Taxonomy" id="46433"/>
    <lineage>
        <taxon>Eukaryota</taxon>
        <taxon>Sar</taxon>
        <taxon>Rhizaria</taxon>
        <taxon>Retaria</taxon>
        <taxon>Foraminifera</taxon>
        <taxon>Monothalamids</taxon>
        <taxon>Reticulomyxidae</taxon>
        <taxon>Reticulomyxa</taxon>
    </lineage>
</organism>
<dbReference type="PROSITE" id="PS50176">
    <property type="entry name" value="ARM_REPEAT"/>
    <property type="match status" value="1"/>
</dbReference>
<protein>
    <recommendedName>
        <fullName evidence="5">Importin subunit alpha</fullName>
    </recommendedName>
</protein>
<dbReference type="InterPro" id="IPR011989">
    <property type="entry name" value="ARM-like"/>
</dbReference>
<evidence type="ECO:0000259" key="8">
    <source>
        <dbReference type="PROSITE" id="PS51214"/>
    </source>
</evidence>
<evidence type="ECO:0000256" key="7">
    <source>
        <dbReference type="SAM" id="MobiDB-lite"/>
    </source>
</evidence>
<dbReference type="GO" id="GO:0005737">
    <property type="term" value="C:cytoplasm"/>
    <property type="evidence" value="ECO:0007669"/>
    <property type="project" value="InterPro"/>
</dbReference>
<reference evidence="9 10" key="1">
    <citation type="journal article" date="2013" name="Curr. Biol.">
        <title>The Genome of the Foraminiferan Reticulomyxa filosa.</title>
        <authorList>
            <person name="Glockner G."/>
            <person name="Hulsmann N."/>
            <person name="Schleicher M."/>
            <person name="Noegel A.A."/>
            <person name="Eichinger L."/>
            <person name="Gallinger C."/>
            <person name="Pawlowski J."/>
            <person name="Sierra R."/>
            <person name="Euteneuer U."/>
            <person name="Pillet L."/>
            <person name="Moustafa A."/>
            <person name="Platzer M."/>
            <person name="Groth M."/>
            <person name="Szafranski K."/>
            <person name="Schliwa M."/>
        </authorList>
    </citation>
    <scope>NUCLEOTIDE SEQUENCE [LARGE SCALE GENOMIC DNA]</scope>
</reference>
<evidence type="ECO:0000256" key="3">
    <source>
        <dbReference type="ARBA" id="ARBA00022737"/>
    </source>
</evidence>
<dbReference type="AlphaFoldDB" id="X6MPB6"/>
<dbReference type="PROSITE" id="PS51214">
    <property type="entry name" value="IBB"/>
    <property type="match status" value="1"/>
</dbReference>
<keyword evidence="2 5" id="KW-0813">Transport</keyword>
<keyword evidence="4 5" id="KW-0653">Protein transport</keyword>
<feature type="region of interest" description="Disordered" evidence="7">
    <location>
        <begin position="1"/>
        <end position="22"/>
    </location>
</feature>
<dbReference type="InterPro" id="IPR024931">
    <property type="entry name" value="Importin_alpha"/>
</dbReference>
<dbReference type="Gene3D" id="1.25.10.10">
    <property type="entry name" value="Leucine-rich Repeat Variant"/>
    <property type="match status" value="1"/>
</dbReference>
<evidence type="ECO:0000313" key="10">
    <source>
        <dbReference type="Proteomes" id="UP000023152"/>
    </source>
</evidence>
<comment type="caution">
    <text evidence="9">The sequence shown here is derived from an EMBL/GenBank/DDBJ whole genome shotgun (WGS) entry which is preliminary data.</text>
</comment>
<dbReference type="Pfam" id="PF00514">
    <property type="entry name" value="Arm"/>
    <property type="match status" value="6"/>
</dbReference>
<name>X6MPB6_RETFI</name>
<dbReference type="GO" id="GO:0006606">
    <property type="term" value="P:protein import into nucleus"/>
    <property type="evidence" value="ECO:0007669"/>
    <property type="project" value="InterPro"/>
</dbReference>
<dbReference type="SUPFAM" id="SSF48371">
    <property type="entry name" value="ARM repeat"/>
    <property type="match status" value="1"/>
</dbReference>
<dbReference type="InterPro" id="IPR016024">
    <property type="entry name" value="ARM-type_fold"/>
</dbReference>
<proteinExistence type="inferred from homology"/>
<evidence type="ECO:0000256" key="6">
    <source>
        <dbReference type="PROSITE-ProRule" id="PRU00259"/>
    </source>
</evidence>
<dbReference type="GO" id="GO:0061608">
    <property type="term" value="F:nuclear import signal receptor activity"/>
    <property type="evidence" value="ECO:0007669"/>
    <property type="project" value="InterPro"/>
</dbReference>
<dbReference type="PIRSF" id="PIRSF005673">
    <property type="entry name" value="Importin_alpha"/>
    <property type="match status" value="1"/>
</dbReference>
<evidence type="ECO:0000256" key="5">
    <source>
        <dbReference type="PIRNR" id="PIRNR005673"/>
    </source>
</evidence>
<sequence>MFNDKNASSIQRDFQKGLDMDEKRRSREEERFLLRKQQRSQILKKRRVVLQAYDGVGRNYQPGHSDDSNDSQQIDKLSQETVFDYLFLHNHTYVKKRKKLKQLDEYVKGCQMDHEDTNYKCCLRIRQLLSIEKNPPTDQFEAAWALTNIASGSTEHTACVIRHNAIPAFVQLIETTQNEAVFEQALWALGNISGDSPECRNLVLDAGGLTKLIPRLEDLANPSDSKQTPLLRTVCWTLSNFCRGKPPPPRATIQKCVPALIPFLDSLDEEILQDATWAFSYLTDNDDDADDPLAIEPDMNDSQRIDFIQTSDALPKLVNLLSHSSPLIQHPVLRCIGNMVTGNDEQTQVDPQSALSQYTPQTNDTINDNNNKQRVLNCGMLKKLSPSLESSVNTIRKEACWTVSNITATNSDHVEQVIQANLIHPLIFLLTTGHAMVRQEAAWALSNATSIGTSKQVRFLVGQGLIPGLVKVLLESDHERTLAVALEAIRNICELGEKEKSLNGGVNACARFVEEGKGIDALEELQTRKLSEQIIDKAEEILRNYFEGDDKGFQSHDEREDELVVFNEGNDQSNRIKNKFEF</sequence>
<gene>
    <name evidence="9" type="ORF">RFI_21660</name>
</gene>
<dbReference type="Proteomes" id="UP000023152">
    <property type="component" value="Unassembled WGS sequence"/>
</dbReference>
<dbReference type="EMBL" id="ASPP01018869">
    <property type="protein sequence ID" value="ETO15704.1"/>
    <property type="molecule type" value="Genomic_DNA"/>
</dbReference>
<keyword evidence="3" id="KW-0677">Repeat</keyword>
<evidence type="ECO:0000313" key="9">
    <source>
        <dbReference type="EMBL" id="ETO15704.1"/>
    </source>
</evidence>
<dbReference type="InterPro" id="IPR002652">
    <property type="entry name" value="Importin-a_IBB"/>
</dbReference>
<comment type="similarity">
    <text evidence="1 5">Belongs to the importin alpha family.</text>
</comment>
<feature type="domain" description="IBB" evidence="8">
    <location>
        <begin position="1"/>
        <end position="56"/>
    </location>
</feature>
<evidence type="ECO:0000256" key="4">
    <source>
        <dbReference type="ARBA" id="ARBA00022927"/>
    </source>
</evidence>
<feature type="compositionally biased region" description="Polar residues" evidence="7">
    <location>
        <begin position="1"/>
        <end position="12"/>
    </location>
</feature>
<evidence type="ECO:0000256" key="1">
    <source>
        <dbReference type="ARBA" id="ARBA00010394"/>
    </source>
</evidence>
<keyword evidence="10" id="KW-1185">Reference proteome</keyword>
<dbReference type="InterPro" id="IPR000225">
    <property type="entry name" value="Armadillo"/>
</dbReference>
<dbReference type="PANTHER" id="PTHR23316">
    <property type="entry name" value="IMPORTIN ALPHA"/>
    <property type="match status" value="1"/>
</dbReference>
<dbReference type="OrthoDB" id="29145at2759"/>
<dbReference type="SMART" id="SM00185">
    <property type="entry name" value="ARM"/>
    <property type="match status" value="8"/>
</dbReference>
<dbReference type="Pfam" id="PF01749">
    <property type="entry name" value="IBB"/>
    <property type="match status" value="1"/>
</dbReference>
<dbReference type="InterPro" id="IPR032413">
    <property type="entry name" value="Arm_3"/>
</dbReference>
<dbReference type="Pfam" id="PF16186">
    <property type="entry name" value="Arm_3"/>
    <property type="match status" value="1"/>
</dbReference>
<feature type="compositionally biased region" description="Basic and acidic residues" evidence="7">
    <location>
        <begin position="13"/>
        <end position="22"/>
    </location>
</feature>
<feature type="repeat" description="ARM" evidence="6">
    <location>
        <begin position="164"/>
        <end position="207"/>
    </location>
</feature>
<evidence type="ECO:0000256" key="2">
    <source>
        <dbReference type="ARBA" id="ARBA00022448"/>
    </source>
</evidence>